<keyword evidence="1" id="KW-0812">Transmembrane</keyword>
<evidence type="ECO:0000313" key="4">
    <source>
        <dbReference type="Proteomes" id="UP000199648"/>
    </source>
</evidence>
<evidence type="ECO:0000256" key="1">
    <source>
        <dbReference type="SAM" id="Phobius"/>
    </source>
</evidence>
<dbReference type="Gene3D" id="3.40.630.30">
    <property type="match status" value="1"/>
</dbReference>
<accession>A0A1G5Q3D3</accession>
<dbReference type="OrthoDB" id="8480611at2"/>
<evidence type="ECO:0000313" key="3">
    <source>
        <dbReference type="EMBL" id="SCZ55901.1"/>
    </source>
</evidence>
<dbReference type="AlphaFoldDB" id="A0A1G5Q3D3"/>
<dbReference type="InterPro" id="IPR000182">
    <property type="entry name" value="GNAT_dom"/>
</dbReference>
<name>A0A1G5Q3D3_9GAMM</name>
<organism evidence="3 4">
    <name type="scientific">Thiohalomonas denitrificans</name>
    <dbReference type="NCBI Taxonomy" id="415747"/>
    <lineage>
        <taxon>Bacteria</taxon>
        <taxon>Pseudomonadati</taxon>
        <taxon>Pseudomonadota</taxon>
        <taxon>Gammaproteobacteria</taxon>
        <taxon>Thiohalomonadales</taxon>
        <taxon>Thiohalomonadaceae</taxon>
        <taxon>Thiohalomonas</taxon>
    </lineage>
</organism>
<reference evidence="3 4" key="1">
    <citation type="submission" date="2016-10" db="EMBL/GenBank/DDBJ databases">
        <authorList>
            <person name="de Groot N.N."/>
        </authorList>
    </citation>
    <scope>NUCLEOTIDE SEQUENCE [LARGE SCALE GENOMIC DNA]</scope>
    <source>
        <strain evidence="3 4">HLD2</strain>
    </source>
</reference>
<keyword evidence="4" id="KW-1185">Reference proteome</keyword>
<gene>
    <name evidence="3" type="ORF">SAMN03097708_01222</name>
</gene>
<dbReference type="InterPro" id="IPR016181">
    <property type="entry name" value="Acyl_CoA_acyltransferase"/>
</dbReference>
<dbReference type="SUPFAM" id="SSF55729">
    <property type="entry name" value="Acyl-CoA N-acyltransferases (Nat)"/>
    <property type="match status" value="1"/>
</dbReference>
<protein>
    <recommendedName>
        <fullName evidence="2">N-acetyltransferase domain-containing protein</fullName>
    </recommendedName>
</protein>
<dbReference type="Proteomes" id="UP000199648">
    <property type="component" value="Unassembled WGS sequence"/>
</dbReference>
<dbReference type="GO" id="GO:0016747">
    <property type="term" value="F:acyltransferase activity, transferring groups other than amino-acyl groups"/>
    <property type="evidence" value="ECO:0007669"/>
    <property type="project" value="InterPro"/>
</dbReference>
<sequence length="248" mass="28528">MDWKRMRRAIDVYRRSGSKQVLARLCSYGIIPPCAIEYAAYDLYRLKRFRRIQVRTDPRVSIGFASRSDISQLSLLTTAANSSEQQAMDELFGKFLREGGRCVAVRSGEQIVAYEWLFRNRYWLSRDELGPQTIEIRLGEGVFLSNGYILPSYRLKGLFPLMANFIVDSFPESIPVYTHIEKLNTPSKRAHERLGFEPVGGVEFWRITGLPHFWVLNALHKKMPVVARKRPLVLEQLVTDKARACGSI</sequence>
<feature type="transmembrane region" description="Helical" evidence="1">
    <location>
        <begin position="21"/>
        <end position="41"/>
    </location>
</feature>
<evidence type="ECO:0000259" key="2">
    <source>
        <dbReference type="PROSITE" id="PS51186"/>
    </source>
</evidence>
<feature type="domain" description="N-acetyltransferase" evidence="2">
    <location>
        <begin position="60"/>
        <end position="226"/>
    </location>
</feature>
<dbReference type="PROSITE" id="PS51186">
    <property type="entry name" value="GNAT"/>
    <property type="match status" value="1"/>
</dbReference>
<dbReference type="RefSeq" id="WP_092993991.1">
    <property type="nucleotide sequence ID" value="NZ_FMWD01000003.1"/>
</dbReference>
<keyword evidence="1" id="KW-0472">Membrane</keyword>
<keyword evidence="1" id="KW-1133">Transmembrane helix</keyword>
<dbReference type="EMBL" id="FMWD01000003">
    <property type="protein sequence ID" value="SCZ55901.1"/>
    <property type="molecule type" value="Genomic_DNA"/>
</dbReference>
<proteinExistence type="predicted"/>